<evidence type="ECO:0000313" key="3">
    <source>
        <dbReference type="Proteomes" id="UP000485058"/>
    </source>
</evidence>
<organism evidence="2 3">
    <name type="scientific">Haematococcus lacustris</name>
    <name type="common">Green alga</name>
    <name type="synonym">Haematococcus pluvialis</name>
    <dbReference type="NCBI Taxonomy" id="44745"/>
    <lineage>
        <taxon>Eukaryota</taxon>
        <taxon>Viridiplantae</taxon>
        <taxon>Chlorophyta</taxon>
        <taxon>core chlorophytes</taxon>
        <taxon>Chlorophyceae</taxon>
        <taxon>CS clade</taxon>
        <taxon>Chlamydomonadales</taxon>
        <taxon>Haematococcaceae</taxon>
        <taxon>Haematococcus</taxon>
    </lineage>
</organism>
<feature type="non-terminal residue" evidence="2">
    <location>
        <position position="1"/>
    </location>
</feature>
<feature type="non-terminal residue" evidence="2">
    <location>
        <position position="153"/>
    </location>
</feature>
<name>A0A6A0A9U4_HAELA</name>
<dbReference type="Proteomes" id="UP000485058">
    <property type="component" value="Unassembled WGS sequence"/>
</dbReference>
<evidence type="ECO:0000313" key="2">
    <source>
        <dbReference type="EMBL" id="GFH29510.1"/>
    </source>
</evidence>
<feature type="domain" description="ABC1 atypical kinase-like" evidence="1">
    <location>
        <begin position="2"/>
        <end position="31"/>
    </location>
</feature>
<dbReference type="Pfam" id="PF03109">
    <property type="entry name" value="ABC1"/>
    <property type="match status" value="2"/>
</dbReference>
<proteinExistence type="predicted"/>
<dbReference type="PANTHER" id="PTHR45890">
    <property type="entry name" value="AARF DOMAIN CONTAINING KINASE 2 (PREDICTED)"/>
    <property type="match status" value="1"/>
</dbReference>
<dbReference type="InterPro" id="IPR004147">
    <property type="entry name" value="ABC1_dom"/>
</dbReference>
<evidence type="ECO:0000259" key="1">
    <source>
        <dbReference type="Pfam" id="PF03109"/>
    </source>
</evidence>
<dbReference type="InterPro" id="IPR052402">
    <property type="entry name" value="ADCK_kinase"/>
</dbReference>
<accession>A0A6A0A9U4</accession>
<dbReference type="AlphaFoldDB" id="A0A6A0A9U4"/>
<protein>
    <submittedName>
        <fullName evidence="2">ABC1 domain-containing protein</fullName>
    </submittedName>
</protein>
<reference evidence="2 3" key="1">
    <citation type="submission" date="2020-02" db="EMBL/GenBank/DDBJ databases">
        <title>Draft genome sequence of Haematococcus lacustris strain NIES-144.</title>
        <authorList>
            <person name="Morimoto D."/>
            <person name="Nakagawa S."/>
            <person name="Yoshida T."/>
            <person name="Sawayama S."/>
        </authorList>
    </citation>
    <scope>NUCLEOTIDE SEQUENCE [LARGE SCALE GENOMIC DNA]</scope>
    <source>
        <strain evidence="2 3">NIES-144</strain>
    </source>
</reference>
<dbReference type="PANTHER" id="PTHR45890:SF1">
    <property type="entry name" value="AARF DOMAIN CONTAINING KINASE 2"/>
    <property type="match status" value="1"/>
</dbReference>
<gene>
    <name evidence="2" type="ORF">HaLaN_28186</name>
</gene>
<dbReference type="EMBL" id="BLLF01004391">
    <property type="protein sequence ID" value="GFH29510.1"/>
    <property type="molecule type" value="Genomic_DNA"/>
</dbReference>
<sequence length="153" mass="16746">MKYEELFEWLERAPVASGSIGQIHRAKLSEKGAALTGKQGQDGRQGVAHAREGCRSEGFQAGQVVAVKVRHPGVADTILRDFSTMLALARCASAVPALAHLRLEDTLKQFAAPLKEQVDLAREASNLQRFNYNFRNTAAVQFPVPLYPLVSSE</sequence>
<comment type="caution">
    <text evidence="2">The sequence shown here is derived from an EMBL/GenBank/DDBJ whole genome shotgun (WGS) entry which is preliminary data.</text>
</comment>
<keyword evidence="3" id="KW-1185">Reference proteome</keyword>
<feature type="domain" description="ABC1 atypical kinase-like" evidence="1">
    <location>
        <begin position="61"/>
        <end position="143"/>
    </location>
</feature>